<dbReference type="RefSeq" id="WP_015616586.1">
    <property type="nucleotide sequence ID" value="NC_021182.1"/>
</dbReference>
<proteinExistence type="predicted"/>
<dbReference type="PATRIC" id="fig|86416.3.peg.3512"/>
<dbReference type="Pfam" id="PF12672">
    <property type="entry name" value="DUF3793"/>
    <property type="match status" value="1"/>
</dbReference>
<accession>R4K565</accession>
<evidence type="ECO:0000313" key="1">
    <source>
        <dbReference type="EMBL" id="AGK98302.1"/>
    </source>
</evidence>
<evidence type="ECO:0008006" key="3">
    <source>
        <dbReference type="Google" id="ProtNLM"/>
    </source>
</evidence>
<keyword evidence="2" id="KW-1185">Reference proteome</keyword>
<dbReference type="AlphaFoldDB" id="R4K565"/>
<reference evidence="1 2" key="1">
    <citation type="submission" date="2012-01" db="EMBL/GenBank/DDBJ databases">
        <title>Complete sequence of chromosome of Clostridium pasteurianum BC1.</title>
        <authorList>
            <consortium name="US DOE Joint Genome Institute"/>
            <person name="Lucas S."/>
            <person name="Han J."/>
            <person name="Lapidus A."/>
            <person name="Cheng J.-F."/>
            <person name="Goodwin L."/>
            <person name="Pitluck S."/>
            <person name="Peters L."/>
            <person name="Mikhailova N."/>
            <person name="Teshima H."/>
            <person name="Detter J.C."/>
            <person name="Han C."/>
            <person name="Tapia R."/>
            <person name="Land M."/>
            <person name="Hauser L."/>
            <person name="Kyrpides N."/>
            <person name="Ivanova N."/>
            <person name="Pagani I."/>
            <person name="Dunn J."/>
            <person name="Taghavi S."/>
            <person name="Francis A."/>
            <person name="van der Lelie D."/>
            <person name="Woyke T."/>
        </authorList>
    </citation>
    <scope>NUCLEOTIDE SEQUENCE [LARGE SCALE GENOMIC DNA]</scope>
    <source>
        <strain evidence="1 2">BC1</strain>
    </source>
</reference>
<dbReference type="Proteomes" id="UP000013523">
    <property type="component" value="Chromosome"/>
</dbReference>
<organism evidence="1 2">
    <name type="scientific">Clostridium pasteurianum BC1</name>
    <dbReference type="NCBI Taxonomy" id="86416"/>
    <lineage>
        <taxon>Bacteria</taxon>
        <taxon>Bacillati</taxon>
        <taxon>Bacillota</taxon>
        <taxon>Clostridia</taxon>
        <taxon>Eubacteriales</taxon>
        <taxon>Clostridiaceae</taxon>
        <taxon>Clostridium</taxon>
    </lineage>
</organism>
<gene>
    <name evidence="1" type="ORF">Clopa_3514</name>
</gene>
<dbReference type="STRING" id="86416.Clopa_3514"/>
<dbReference type="eggNOG" id="ENOG5032SGE">
    <property type="taxonomic scope" value="Bacteria"/>
</dbReference>
<dbReference type="EMBL" id="CP003261">
    <property type="protein sequence ID" value="AGK98302.1"/>
    <property type="molecule type" value="Genomic_DNA"/>
</dbReference>
<dbReference type="InterPro" id="IPR024523">
    <property type="entry name" value="DUF3793"/>
</dbReference>
<protein>
    <recommendedName>
        <fullName evidence="3">DUF3793 domain-containing protein</fullName>
    </recommendedName>
</protein>
<dbReference type="KEGG" id="cpas:Clopa_3514"/>
<name>R4K565_CLOPA</name>
<sequence>MVRENENFIDFIDYTKEKDYMMNLITYAISPTIAGYKPSSIITISNNYKGMYDLWYKYGDEYINNINLKVFEITRKEKLIILLFYNEKLLAETLFREDNMELLMKFGYSNIMSLDMCLQLLKYRYEGIACPHEVGIFLGIPAKDVEAFINCNGKQCVLCGYWKVYHDREKALKIFENYDRTKENVVKLLKKKIEPIKMIEMLVDEISVKV</sequence>
<dbReference type="HOGENOM" id="CLU_080981_1_0_9"/>
<evidence type="ECO:0000313" key="2">
    <source>
        <dbReference type="Proteomes" id="UP000013523"/>
    </source>
</evidence>
<dbReference type="OrthoDB" id="5393676at2"/>